<comment type="caution">
    <text evidence="2">The sequence shown here is derived from an EMBL/GenBank/DDBJ whole genome shotgun (WGS) entry which is preliminary data.</text>
</comment>
<dbReference type="Proteomes" id="UP000483820">
    <property type="component" value="Chromosome V"/>
</dbReference>
<organism evidence="2 3">
    <name type="scientific">Caenorhabditis remanei</name>
    <name type="common">Caenorhabditis vulgaris</name>
    <dbReference type="NCBI Taxonomy" id="31234"/>
    <lineage>
        <taxon>Eukaryota</taxon>
        <taxon>Metazoa</taxon>
        <taxon>Ecdysozoa</taxon>
        <taxon>Nematoda</taxon>
        <taxon>Chromadorea</taxon>
        <taxon>Rhabditida</taxon>
        <taxon>Rhabditina</taxon>
        <taxon>Rhabditomorpha</taxon>
        <taxon>Rhabditoidea</taxon>
        <taxon>Rhabditidae</taxon>
        <taxon>Peloderinae</taxon>
        <taxon>Caenorhabditis</taxon>
    </lineage>
</organism>
<feature type="region of interest" description="Disordered" evidence="1">
    <location>
        <begin position="48"/>
        <end position="71"/>
    </location>
</feature>
<dbReference type="EMBL" id="WUAV01000005">
    <property type="protein sequence ID" value="KAF1751712.1"/>
    <property type="molecule type" value="Genomic_DNA"/>
</dbReference>
<proteinExistence type="predicted"/>
<gene>
    <name evidence="2" type="ORF">GCK72_018266</name>
</gene>
<dbReference type="KEGG" id="crq:GCK72_018266"/>
<accession>A0A6A5GB50</accession>
<evidence type="ECO:0000256" key="1">
    <source>
        <dbReference type="SAM" id="MobiDB-lite"/>
    </source>
</evidence>
<protein>
    <submittedName>
        <fullName evidence="2">Uncharacterized protein</fullName>
    </submittedName>
</protein>
<evidence type="ECO:0000313" key="3">
    <source>
        <dbReference type="Proteomes" id="UP000483820"/>
    </source>
</evidence>
<dbReference type="GeneID" id="78776650"/>
<dbReference type="CTD" id="78776650"/>
<sequence length="157" mass="18452">MRRKQKKNTQPKKETWKNGGVEKVCISKCDRNVNVNEDDEEKGKKIRAMTTMEEGRCRKPSNLRPQSNLLREEEVKKRKNKKAPMLESGCVFGHWDLPRATLDFPKKTSQEDDDHNKKVSDCNQKRGRESDGQERHRKIEDTFREGEKTTVLLHSRM</sequence>
<name>A0A6A5GB50_CAERE</name>
<dbReference type="AlphaFoldDB" id="A0A6A5GB50"/>
<feature type="region of interest" description="Disordered" evidence="1">
    <location>
        <begin position="103"/>
        <end position="157"/>
    </location>
</feature>
<feature type="compositionally biased region" description="Basic and acidic residues" evidence="1">
    <location>
        <begin position="104"/>
        <end position="148"/>
    </location>
</feature>
<dbReference type="RefSeq" id="XP_053581378.1">
    <property type="nucleotide sequence ID" value="XM_053732465.1"/>
</dbReference>
<reference evidence="2 3" key="1">
    <citation type="submission" date="2019-12" db="EMBL/GenBank/DDBJ databases">
        <title>Chromosome-level assembly of the Caenorhabditis remanei genome.</title>
        <authorList>
            <person name="Teterina A.A."/>
            <person name="Willis J.H."/>
            <person name="Phillips P.C."/>
        </authorList>
    </citation>
    <scope>NUCLEOTIDE SEQUENCE [LARGE SCALE GENOMIC DNA]</scope>
    <source>
        <strain evidence="2 3">PX506</strain>
        <tissue evidence="2">Whole organism</tissue>
    </source>
</reference>
<evidence type="ECO:0000313" key="2">
    <source>
        <dbReference type="EMBL" id="KAF1751712.1"/>
    </source>
</evidence>